<dbReference type="EMBL" id="CAJHUB010000750">
    <property type="protein sequence ID" value="CAD7680971.1"/>
    <property type="molecule type" value="Genomic_DNA"/>
</dbReference>
<protein>
    <submittedName>
        <fullName evidence="2">(raccoon dog) hypothetical protein</fullName>
    </submittedName>
</protein>
<dbReference type="Proteomes" id="UP000645828">
    <property type="component" value="Unassembled WGS sequence"/>
</dbReference>
<accession>A0A811YWH7</accession>
<comment type="caution">
    <text evidence="2">The sequence shown here is derived from an EMBL/GenBank/DDBJ whole genome shotgun (WGS) entry which is preliminary data.</text>
</comment>
<proteinExistence type="predicted"/>
<gene>
    <name evidence="2" type="ORF">NYPRO_LOCUS13763</name>
</gene>
<feature type="chain" id="PRO_5032903377" evidence="1">
    <location>
        <begin position="22"/>
        <end position="166"/>
    </location>
</feature>
<keyword evidence="3" id="KW-1185">Reference proteome</keyword>
<organism evidence="2 3">
    <name type="scientific">Nyctereutes procyonoides</name>
    <name type="common">Raccoon dog</name>
    <name type="synonym">Canis procyonoides</name>
    <dbReference type="NCBI Taxonomy" id="34880"/>
    <lineage>
        <taxon>Eukaryota</taxon>
        <taxon>Metazoa</taxon>
        <taxon>Chordata</taxon>
        <taxon>Craniata</taxon>
        <taxon>Vertebrata</taxon>
        <taxon>Euteleostomi</taxon>
        <taxon>Mammalia</taxon>
        <taxon>Eutheria</taxon>
        <taxon>Laurasiatheria</taxon>
        <taxon>Carnivora</taxon>
        <taxon>Caniformia</taxon>
        <taxon>Canidae</taxon>
        <taxon>Nyctereutes</taxon>
    </lineage>
</organism>
<evidence type="ECO:0000256" key="1">
    <source>
        <dbReference type="SAM" id="SignalP"/>
    </source>
</evidence>
<dbReference type="AlphaFoldDB" id="A0A811YWH7"/>
<evidence type="ECO:0000313" key="2">
    <source>
        <dbReference type="EMBL" id="CAD7680971.1"/>
    </source>
</evidence>
<reference evidence="2" key="1">
    <citation type="submission" date="2020-12" db="EMBL/GenBank/DDBJ databases">
        <authorList>
            <consortium name="Molecular Ecology Group"/>
        </authorList>
    </citation>
    <scope>NUCLEOTIDE SEQUENCE</scope>
    <source>
        <strain evidence="2">TBG_1078</strain>
    </source>
</reference>
<feature type="signal peptide" evidence="1">
    <location>
        <begin position="1"/>
        <end position="21"/>
    </location>
</feature>
<evidence type="ECO:0000313" key="3">
    <source>
        <dbReference type="Proteomes" id="UP000645828"/>
    </source>
</evidence>
<name>A0A811YWH7_NYCPR</name>
<sequence>MNGSFHKAIICFLHLFQSQRACKGVCAARLLPWELRSASQPQAIGAFNCVCEHLCFILIYFVHPLSECVLRGKLEGEGENLKQALCSDWSQMQGRSFRKPPRSIDSNSLEMEFSRSFNSILPSMVKHLPLPRVVIPGSWDRVPHQGVPEWLSWLSVSCMPWETAWI</sequence>
<keyword evidence="1" id="KW-0732">Signal</keyword>